<protein>
    <submittedName>
        <fullName evidence="5">DeoR family transcriptional regulator</fullName>
    </submittedName>
</protein>
<dbReference type="InterPro" id="IPR001034">
    <property type="entry name" value="DeoR_HTH"/>
</dbReference>
<dbReference type="PANTHER" id="PTHR30363">
    <property type="entry name" value="HTH-TYPE TRANSCRIPTIONAL REGULATOR SRLR-RELATED"/>
    <property type="match status" value="1"/>
</dbReference>
<dbReference type="RefSeq" id="WP_113806243.1">
    <property type="nucleotide sequence ID" value="NZ_QOCW01000010.1"/>
</dbReference>
<dbReference type="InterPro" id="IPR036390">
    <property type="entry name" value="WH_DNA-bd_sf"/>
</dbReference>
<dbReference type="SMART" id="SM00420">
    <property type="entry name" value="HTH_DEOR"/>
    <property type="match status" value="1"/>
</dbReference>
<dbReference type="PANTHER" id="PTHR30363:SF56">
    <property type="entry name" value="TRANSCRIPTIONAL REGULATOR, DEOR FAMILY"/>
    <property type="match status" value="1"/>
</dbReference>
<dbReference type="SMART" id="SM01134">
    <property type="entry name" value="DeoRC"/>
    <property type="match status" value="1"/>
</dbReference>
<dbReference type="PROSITE" id="PS51000">
    <property type="entry name" value="HTH_DEOR_2"/>
    <property type="match status" value="1"/>
</dbReference>
<accession>A0A366XZH6</accession>
<evidence type="ECO:0000259" key="4">
    <source>
        <dbReference type="PROSITE" id="PS51000"/>
    </source>
</evidence>
<name>A0A366XZH6_9BACI</name>
<evidence type="ECO:0000256" key="1">
    <source>
        <dbReference type="ARBA" id="ARBA00023015"/>
    </source>
</evidence>
<proteinExistence type="predicted"/>
<keyword evidence="3" id="KW-0804">Transcription</keyword>
<comment type="caution">
    <text evidence="5">The sequence shown here is derived from an EMBL/GenBank/DDBJ whole genome shotgun (WGS) entry which is preliminary data.</text>
</comment>
<dbReference type="Pfam" id="PF00455">
    <property type="entry name" value="DeoRC"/>
    <property type="match status" value="1"/>
</dbReference>
<evidence type="ECO:0000313" key="5">
    <source>
        <dbReference type="EMBL" id="RBW69553.1"/>
    </source>
</evidence>
<keyword evidence="2" id="KW-0238">DNA-binding</keyword>
<feature type="domain" description="HTH deoR-type" evidence="4">
    <location>
        <begin position="3"/>
        <end position="58"/>
    </location>
</feature>
<dbReference type="SUPFAM" id="SSF100950">
    <property type="entry name" value="NagB/RpiA/CoA transferase-like"/>
    <property type="match status" value="1"/>
</dbReference>
<evidence type="ECO:0000256" key="2">
    <source>
        <dbReference type="ARBA" id="ARBA00023125"/>
    </source>
</evidence>
<sequence length="249" mass="28003">MLTPERHRIILEILEEKQIVKLHDLVEATSSSESTIRRDLVQLESQRLLKRVHGGASLLQKNRIEPSISEKSTKHLNEKQLIAKYAAKLVRDGDSIFLDAGTTTMQMIESLNQRDITVVTNGLTLIEPLLEKNIETYLIGGSIKGKTRALIGHSALKTLENYRFDKAFMGMNSVHSEYGYTTPDPEEALIKNTAMSLAKKAYVLIDQSKFGEVSFAKVADLNQAVIITTEPHEDLIEYKRKAEVIIVNE</sequence>
<dbReference type="Pfam" id="PF08220">
    <property type="entry name" value="HTH_DeoR"/>
    <property type="match status" value="1"/>
</dbReference>
<evidence type="ECO:0000256" key="3">
    <source>
        <dbReference type="ARBA" id="ARBA00023163"/>
    </source>
</evidence>
<dbReference type="PROSITE" id="PS00894">
    <property type="entry name" value="HTH_DEOR_1"/>
    <property type="match status" value="1"/>
</dbReference>
<dbReference type="InterPro" id="IPR014036">
    <property type="entry name" value="DeoR-like_C"/>
</dbReference>
<reference evidence="5 6" key="1">
    <citation type="submission" date="2018-07" db="EMBL/GenBank/DDBJ databases">
        <title>Lottiidibacillus patelloidae gen. nov., sp. nov., isolated from the intestinal tract of a marine limpet and the reclassification of B. taeanensis BH030017T, B. algicola KMM 3737T and B. hwajinpoensis SW-72T as genus Lottiidibacillus.</title>
        <authorList>
            <person name="Liu R."/>
            <person name="Huang Z."/>
        </authorList>
    </citation>
    <scope>NUCLEOTIDE SEQUENCE [LARGE SCALE GENOMIC DNA]</scope>
    <source>
        <strain evidence="5 6">BH030017</strain>
    </source>
</reference>
<organism evidence="5 6">
    <name type="scientific">Bacillus taeanensis</name>
    <dbReference type="NCBI Taxonomy" id="273032"/>
    <lineage>
        <taxon>Bacteria</taxon>
        <taxon>Bacillati</taxon>
        <taxon>Bacillota</taxon>
        <taxon>Bacilli</taxon>
        <taxon>Bacillales</taxon>
        <taxon>Bacillaceae</taxon>
        <taxon>Bacillus</taxon>
    </lineage>
</organism>
<dbReference type="Gene3D" id="3.40.50.1360">
    <property type="match status" value="1"/>
</dbReference>
<keyword evidence="1" id="KW-0805">Transcription regulation</keyword>
<gene>
    <name evidence="5" type="ORF">DS031_11260</name>
</gene>
<dbReference type="Proteomes" id="UP000253314">
    <property type="component" value="Unassembled WGS sequence"/>
</dbReference>
<dbReference type="OrthoDB" id="9797223at2"/>
<dbReference type="SUPFAM" id="SSF46785">
    <property type="entry name" value="Winged helix' DNA-binding domain"/>
    <property type="match status" value="1"/>
</dbReference>
<dbReference type="PRINTS" id="PR00037">
    <property type="entry name" value="HTHLACR"/>
</dbReference>
<dbReference type="InterPro" id="IPR018356">
    <property type="entry name" value="Tscrpt_reg_HTH_DeoR_CS"/>
</dbReference>
<evidence type="ECO:0000313" key="6">
    <source>
        <dbReference type="Proteomes" id="UP000253314"/>
    </source>
</evidence>
<dbReference type="InterPro" id="IPR037171">
    <property type="entry name" value="NagB/RpiA_transferase-like"/>
</dbReference>
<dbReference type="InterPro" id="IPR050313">
    <property type="entry name" value="Carb_Metab_HTH_regulators"/>
</dbReference>
<keyword evidence="6" id="KW-1185">Reference proteome</keyword>
<dbReference type="GO" id="GO:0003700">
    <property type="term" value="F:DNA-binding transcription factor activity"/>
    <property type="evidence" value="ECO:0007669"/>
    <property type="project" value="InterPro"/>
</dbReference>
<dbReference type="AlphaFoldDB" id="A0A366XZH6"/>
<dbReference type="EMBL" id="QOCW01000010">
    <property type="protein sequence ID" value="RBW69553.1"/>
    <property type="molecule type" value="Genomic_DNA"/>
</dbReference>
<dbReference type="GO" id="GO:0003677">
    <property type="term" value="F:DNA binding"/>
    <property type="evidence" value="ECO:0007669"/>
    <property type="project" value="UniProtKB-KW"/>
</dbReference>